<comment type="similarity">
    <text evidence="11">Belongs to the sidekick family.</text>
</comment>
<feature type="transmembrane region" description="Helical" evidence="13">
    <location>
        <begin position="1956"/>
        <end position="1978"/>
    </location>
</feature>
<evidence type="ECO:0008006" key="19">
    <source>
        <dbReference type="Google" id="ProtNLM"/>
    </source>
</evidence>
<evidence type="ECO:0000256" key="1">
    <source>
        <dbReference type="ARBA" id="ARBA00004479"/>
    </source>
</evidence>
<dbReference type="EMBL" id="CADEPI010000159">
    <property type="protein sequence ID" value="CAB3378147.1"/>
    <property type="molecule type" value="Genomic_DNA"/>
</dbReference>
<dbReference type="FunFam" id="2.60.40.10:FF:000360">
    <property type="entry name" value="Sidekick cell adhesion molecule 2"/>
    <property type="match status" value="1"/>
</dbReference>
<sequence length="2183" mass="240986">MNIRNCQVVFVCLLALHPGAQADNLQPPRIISQPAPSSIVSEGRTKIWQCQAQGNPRPEFRWFKDGHPLTDFLSEHFYKIQSIRREDAGNYSCVAKNEFGAIFSNKEDMSVAYMGQFEDVEEKTQVVQYGDAAILDLPLIESHPTPSVTWQIDNAPMPYDQKYVSTLQNQLVILSVNEGDEKAYRVRATNTQLGKEENSAFIRLVVDKDSLPKQYNEDSEDNDHPAIIIGPSDLRVIKGHSSADLECIANSRNLHKLSTTWHKDGIPLENAGIEYILNDVVWNRSLSLLNIEPGHSGKYVCKAVLRSDRGNQPIEVEASATITVLEKPVFINSLRPEFNSDFASSLVIPCNAVGVPTPKITWYRNIEPLSVQTDSRFEIQDDGSLEIKSVAVEDAGVFQCLAKNEAGEVSMSTWLRVKTSAPVISTPPTNVTVISGKDAKITCRGKGAPAPTTSWKLSDGEILQGTIDRFSVLESGDLIISAVQSTDAGEFTCILTNDAGASEGSAWLGVLVQPQILQPPVDTKIILGHTANFQCKVSSDHSLPFTITWKKNGQIIDTYKTSRIQQTENGTLEIKEVRAADVGEYTCLLNTSGGNELRSAKLEVIELPYAPSAVSAYRMENSKKVNVSWTPGFDGNSPILKYIVQKREVQNNADLLPLTPLSWYTELANISATARWVVLPFLKAAASYQFRVSAVNNVGEGNPSEPSEIVALPQERPSGPPQGLVGSARSASEIIIQWQQPIEKHHNGILLGYMIRYRLYGYNDSPWSYRNVTNEAQRNYLIQELITWKDYEIQVAAYNDKGIGIYSDSIKLKTKEGVPDAAPSKVRAKALNSTAVQVWWTPPDPQKINGINQGYKLQAWRDKISETDHIIKTVPPNLLDPLAEQTTILENLDKYAVYEITVLCFTDPGDGDQSAPIQVHTLEDIPGPVARFQFDEVSDRAVTVSWGVPPYPNGVLIGYMLKYRIKGLPDSQRVLELPDNTTSTRIEGLQATTHYKFEIAAQTSKGFGEAVSAVIQSGIEPVLPAAPTHLGVTNIEAFSVMLQFTPGFDGNSSITKWIVEGQTSRATTWSVLQEVSDPEASTIFVNTLLPFMQYKLRVTAVNVVGASPPSEPTKDFQTIQAPPKHAPKNVTVRAVSATELRVRWIPLHQLEWFGNPRGYNITCLTFDGLSKSFIIEDHTANSYVLSQLEEFTEYSVIMSAFNDVGASGISPPARERTRESVPSSGPSSVEANATSSTTIVVKWGDVTKGNENGIIEGYKVFYGAPPSVPFKNKVIPNNHTHTTTLIELKKFITYQVQVLAYTRLGDGVLSMPPATVSTFEDTPGPPSNVSFPEVTYTSARILWDVPEDPNGIILAYKVSYYSESNTSLNFSKDFPQSDRTHKFRDLLPEKNYMFLVRAQTRLGWGKIAHVPVYTISSRNLPQAPSVPQISRSQVQSEQIIFSWTPGSNGYAPLRYYTVQKAEGVDGPWVTVGERVDPQLTQYTVTNLKPFSTYRFRIQATNDLGPSSWSTPSDLVKTLPAAPSVGVKGLKVVPITTTSVKLQWEPIQIEYWSGDYQTGGYRIMYQQMAHYPSAMQSSPSIQVPGVSTKEAILDNLQKDVTYEFIVIPFNSQGMGPASTPATVYVGEAVPTGKPRDLKAEAVSPTEVRLNWKPPPQGQQNGDLLGYKIYYVMTCQPALEDTQDFKKPVIAEQELEVVAAPSTSHSLVFLDQFTTYQITIVAFNPAGDGPPSTAVTVTTLQGLPGPPANLTFVDITMTSIMVTWDPPVNRNGKIMGYVVTYETTENNDRFTKQVKQKVSNATSLFVQGLEEEVAYTFTVRASTFDYGPASAANVTTGPQEGSPMSVGNLKLSRLETAFVLSWENGAFGKQAIGGYYIESQRKEDTRWQLVEKTYRGAETQFSVSYQSLLYSTLYKFRVIAYNSFGVSYPTYIKEGVITPSKLYLDYGYLKRPFYLQSWFGVVMASGSIVVIVALVAYLCVKSKSYKYKHEAQNNFEKSIKGDGDDLNDPSMEMSTDVPYQTYSQSLLGSNRGGRSRASAVFGKTPPRPRPASVAYNSDDDSVKGYDENPDDSSVTEKPSELSSTDSQETESDNDSEGTPPPSFVNHYANINDSLRQSWKRQKPVRNYSSYTDSEPEPYISSQPRGPDYEASASSSAAATVLNGAQIVMSNKARSRAPLPGFSSFV</sequence>
<evidence type="ECO:0000259" key="16">
    <source>
        <dbReference type="PROSITE" id="PS50853"/>
    </source>
</evidence>
<feature type="domain" description="Fibronectin type-III" evidence="16">
    <location>
        <begin position="1632"/>
        <end position="1740"/>
    </location>
</feature>
<dbReference type="InterPro" id="IPR013783">
    <property type="entry name" value="Ig-like_fold"/>
</dbReference>
<keyword evidence="8" id="KW-1015">Disulfide bond</keyword>
<evidence type="ECO:0000313" key="18">
    <source>
        <dbReference type="Proteomes" id="UP000494165"/>
    </source>
</evidence>
<evidence type="ECO:0000256" key="11">
    <source>
        <dbReference type="ARBA" id="ARBA00061621"/>
    </source>
</evidence>
<evidence type="ECO:0000256" key="12">
    <source>
        <dbReference type="SAM" id="MobiDB-lite"/>
    </source>
</evidence>
<feature type="domain" description="Fibronectin type-III" evidence="16">
    <location>
        <begin position="1840"/>
        <end position="1939"/>
    </location>
</feature>
<dbReference type="InterPro" id="IPR003961">
    <property type="entry name" value="FN3_dom"/>
</dbReference>
<keyword evidence="5" id="KW-0130">Cell adhesion</keyword>
<reference evidence="17 18" key="1">
    <citation type="submission" date="2020-04" db="EMBL/GenBank/DDBJ databases">
        <authorList>
            <person name="Alioto T."/>
            <person name="Alioto T."/>
            <person name="Gomez Garrido J."/>
        </authorList>
    </citation>
    <scope>NUCLEOTIDE SEQUENCE [LARGE SCALE GENOMIC DNA]</scope>
</reference>
<comment type="caution">
    <text evidence="17">The sequence shown here is derived from an EMBL/GenBank/DDBJ whole genome shotgun (WGS) entry which is preliminary data.</text>
</comment>
<dbReference type="InterPro" id="IPR036179">
    <property type="entry name" value="Ig-like_dom_sf"/>
</dbReference>
<dbReference type="PANTHER" id="PTHR44170:SF49">
    <property type="entry name" value="PROTEIN SIDEKICK-1 ISOFORM X1"/>
    <property type="match status" value="1"/>
</dbReference>
<dbReference type="OrthoDB" id="8923679at2759"/>
<feature type="domain" description="Fibronectin type-III" evidence="16">
    <location>
        <begin position="1325"/>
        <end position="1418"/>
    </location>
</feature>
<evidence type="ECO:0000256" key="7">
    <source>
        <dbReference type="ARBA" id="ARBA00023136"/>
    </source>
</evidence>
<dbReference type="Proteomes" id="UP000494165">
    <property type="component" value="Unassembled WGS sequence"/>
</dbReference>
<feature type="domain" description="Fibronectin type-III" evidence="16">
    <location>
        <begin position="928"/>
        <end position="1022"/>
    </location>
</feature>
<dbReference type="SUPFAM" id="SSF48726">
    <property type="entry name" value="Immunoglobulin"/>
    <property type="match status" value="6"/>
</dbReference>
<feature type="compositionally biased region" description="Polar residues" evidence="12">
    <location>
        <begin position="2069"/>
        <end position="2084"/>
    </location>
</feature>
<dbReference type="SMART" id="SM00060">
    <property type="entry name" value="FN3"/>
    <property type="match status" value="13"/>
</dbReference>
<dbReference type="PROSITE" id="PS50853">
    <property type="entry name" value="FN3"/>
    <property type="match status" value="13"/>
</dbReference>
<dbReference type="GO" id="GO:0098609">
    <property type="term" value="P:cell-cell adhesion"/>
    <property type="evidence" value="ECO:0007669"/>
    <property type="project" value="TreeGrafter"/>
</dbReference>
<feature type="signal peptide" evidence="14">
    <location>
        <begin position="1"/>
        <end position="22"/>
    </location>
</feature>
<feature type="compositionally biased region" description="Low complexity" evidence="12">
    <location>
        <begin position="1220"/>
        <end position="1230"/>
    </location>
</feature>
<feature type="domain" description="Fibronectin type-III" evidence="16">
    <location>
        <begin position="1026"/>
        <end position="1121"/>
    </location>
</feature>
<keyword evidence="2 13" id="KW-0812">Transmembrane</keyword>
<feature type="domain" description="Fibronectin type-III" evidence="16">
    <location>
        <begin position="720"/>
        <end position="817"/>
    </location>
</feature>
<dbReference type="InterPro" id="IPR036116">
    <property type="entry name" value="FN3_sf"/>
</dbReference>
<feature type="domain" description="Fibronectin type-III" evidence="16">
    <location>
        <begin position="1225"/>
        <end position="1321"/>
    </location>
</feature>
<feature type="domain" description="Fibronectin type-III" evidence="16">
    <location>
        <begin position="610"/>
        <end position="714"/>
    </location>
</feature>
<keyword evidence="18" id="KW-1185">Reference proteome</keyword>
<evidence type="ECO:0000256" key="6">
    <source>
        <dbReference type="ARBA" id="ARBA00022989"/>
    </source>
</evidence>
<dbReference type="FunFam" id="2.60.40.10:FF:000028">
    <property type="entry name" value="Neuronal cell adhesion molecule"/>
    <property type="match status" value="3"/>
</dbReference>
<feature type="chain" id="PRO_5035939171" description="Protein sidekick" evidence="14">
    <location>
        <begin position="23"/>
        <end position="2183"/>
    </location>
</feature>
<evidence type="ECO:0000256" key="10">
    <source>
        <dbReference type="ARBA" id="ARBA00023319"/>
    </source>
</evidence>
<feature type="domain" description="Ig-like" evidence="15">
    <location>
        <begin position="328"/>
        <end position="412"/>
    </location>
</feature>
<evidence type="ECO:0000256" key="14">
    <source>
        <dbReference type="SAM" id="SignalP"/>
    </source>
</evidence>
<evidence type="ECO:0000313" key="17">
    <source>
        <dbReference type="EMBL" id="CAB3378147.1"/>
    </source>
</evidence>
<evidence type="ECO:0000256" key="5">
    <source>
        <dbReference type="ARBA" id="ARBA00022889"/>
    </source>
</evidence>
<organism evidence="17 18">
    <name type="scientific">Cloeon dipterum</name>
    <dbReference type="NCBI Taxonomy" id="197152"/>
    <lineage>
        <taxon>Eukaryota</taxon>
        <taxon>Metazoa</taxon>
        <taxon>Ecdysozoa</taxon>
        <taxon>Arthropoda</taxon>
        <taxon>Hexapoda</taxon>
        <taxon>Insecta</taxon>
        <taxon>Pterygota</taxon>
        <taxon>Palaeoptera</taxon>
        <taxon>Ephemeroptera</taxon>
        <taxon>Pisciforma</taxon>
        <taxon>Baetidae</taxon>
        <taxon>Cloeon</taxon>
    </lineage>
</organism>
<proteinExistence type="inferred from homology"/>
<dbReference type="InterPro" id="IPR007110">
    <property type="entry name" value="Ig-like_dom"/>
</dbReference>
<name>A0A8S1D9S2_9INSE</name>
<keyword evidence="10" id="KW-0393">Immunoglobulin domain</keyword>
<dbReference type="CDD" id="cd00096">
    <property type="entry name" value="Ig"/>
    <property type="match status" value="3"/>
</dbReference>
<comment type="subcellular location">
    <subcellularLocation>
        <location evidence="1">Membrane</location>
        <topology evidence="1">Single-pass type I membrane protein</topology>
    </subcellularLocation>
</comment>
<evidence type="ECO:0000259" key="15">
    <source>
        <dbReference type="PROSITE" id="PS50835"/>
    </source>
</evidence>
<dbReference type="PANTHER" id="PTHR44170">
    <property type="entry name" value="PROTEIN SIDEKICK"/>
    <property type="match status" value="1"/>
</dbReference>
<dbReference type="FunFam" id="2.60.40.10:FF:000032">
    <property type="entry name" value="palladin isoform X1"/>
    <property type="match status" value="3"/>
</dbReference>
<feature type="region of interest" description="Disordered" evidence="12">
    <location>
        <begin position="1208"/>
        <end position="1232"/>
    </location>
</feature>
<dbReference type="Pfam" id="PF13927">
    <property type="entry name" value="Ig_3"/>
    <property type="match status" value="2"/>
</dbReference>
<feature type="domain" description="Fibronectin type-III" evidence="16">
    <location>
        <begin position="1423"/>
        <end position="1520"/>
    </location>
</feature>
<evidence type="ECO:0000256" key="2">
    <source>
        <dbReference type="ARBA" id="ARBA00022692"/>
    </source>
</evidence>
<feature type="region of interest" description="Disordered" evidence="12">
    <location>
        <begin position="2022"/>
        <end position="2152"/>
    </location>
</feature>
<protein>
    <recommendedName>
        <fullName evidence="19">Protein sidekick</fullName>
    </recommendedName>
</protein>
<feature type="domain" description="Ig-like" evidence="15">
    <location>
        <begin position="225"/>
        <end position="317"/>
    </location>
</feature>
<evidence type="ECO:0000256" key="4">
    <source>
        <dbReference type="ARBA" id="ARBA00022737"/>
    </source>
</evidence>
<dbReference type="InterPro" id="IPR003598">
    <property type="entry name" value="Ig_sub2"/>
</dbReference>
<keyword evidence="9" id="KW-0325">Glycoprotein</keyword>
<dbReference type="InterPro" id="IPR013098">
    <property type="entry name" value="Ig_I-set"/>
</dbReference>
<keyword evidence="7 13" id="KW-0472">Membrane</keyword>
<keyword evidence="4" id="KW-0677">Repeat</keyword>
<dbReference type="FunFam" id="2.60.40.10:FF:000158">
    <property type="entry name" value="Sidekick cell adhesion molecule 2"/>
    <property type="match status" value="1"/>
</dbReference>
<evidence type="ECO:0000256" key="8">
    <source>
        <dbReference type="ARBA" id="ARBA00023157"/>
    </source>
</evidence>
<feature type="domain" description="Fibronectin type-III" evidence="16">
    <location>
        <begin position="1525"/>
        <end position="1627"/>
    </location>
</feature>
<gene>
    <name evidence="17" type="ORF">CLODIP_2_CD10137</name>
</gene>
<dbReference type="FunFam" id="2.60.40.10:FF:000209">
    <property type="entry name" value="Sidekick cell adhesion molecule 2"/>
    <property type="match status" value="1"/>
</dbReference>
<evidence type="ECO:0000256" key="9">
    <source>
        <dbReference type="ARBA" id="ARBA00023180"/>
    </source>
</evidence>
<dbReference type="GO" id="GO:0030154">
    <property type="term" value="P:cell differentiation"/>
    <property type="evidence" value="ECO:0007669"/>
    <property type="project" value="UniProtKB-ARBA"/>
</dbReference>
<feature type="domain" description="Fibronectin type-III" evidence="16">
    <location>
        <begin position="1744"/>
        <end position="1837"/>
    </location>
</feature>
<feature type="domain" description="Ig-like" evidence="15">
    <location>
        <begin position="28"/>
        <end position="110"/>
    </location>
</feature>
<keyword evidence="6 13" id="KW-1133">Transmembrane helix</keyword>
<evidence type="ECO:0000256" key="13">
    <source>
        <dbReference type="SAM" id="Phobius"/>
    </source>
</evidence>
<dbReference type="SMART" id="SM00408">
    <property type="entry name" value="IGc2"/>
    <property type="match status" value="5"/>
</dbReference>
<keyword evidence="3 14" id="KW-0732">Signal</keyword>
<feature type="domain" description="Fibronectin type-III" evidence="16">
    <location>
        <begin position="1126"/>
        <end position="1220"/>
    </location>
</feature>
<accession>A0A8S1D9S2</accession>
<dbReference type="Pfam" id="PF07679">
    <property type="entry name" value="I-set"/>
    <property type="match status" value="3"/>
</dbReference>
<dbReference type="SMART" id="SM00409">
    <property type="entry name" value="IG"/>
    <property type="match status" value="6"/>
</dbReference>
<dbReference type="Pfam" id="PF00041">
    <property type="entry name" value="fn3"/>
    <property type="match status" value="12"/>
</dbReference>
<feature type="domain" description="Fibronectin type-III" evidence="16">
    <location>
        <begin position="822"/>
        <end position="924"/>
    </location>
</feature>
<dbReference type="Gene3D" id="2.60.40.10">
    <property type="entry name" value="Immunoglobulins"/>
    <property type="match status" value="19"/>
</dbReference>
<dbReference type="PROSITE" id="PS50835">
    <property type="entry name" value="IG_LIKE"/>
    <property type="match status" value="5"/>
</dbReference>
<feature type="domain" description="Ig-like" evidence="15">
    <location>
        <begin position="514"/>
        <end position="603"/>
    </location>
</feature>
<evidence type="ECO:0000256" key="3">
    <source>
        <dbReference type="ARBA" id="ARBA00022729"/>
    </source>
</evidence>
<dbReference type="GO" id="GO:0009653">
    <property type="term" value="P:anatomical structure morphogenesis"/>
    <property type="evidence" value="ECO:0007669"/>
    <property type="project" value="UniProtKB-ARBA"/>
</dbReference>
<dbReference type="CDD" id="cd00063">
    <property type="entry name" value="FN3"/>
    <property type="match status" value="13"/>
</dbReference>
<dbReference type="InterPro" id="IPR003599">
    <property type="entry name" value="Ig_sub"/>
</dbReference>
<feature type="domain" description="Ig-like" evidence="15">
    <location>
        <begin position="422"/>
        <end position="509"/>
    </location>
</feature>
<dbReference type="GO" id="GO:0016020">
    <property type="term" value="C:membrane"/>
    <property type="evidence" value="ECO:0007669"/>
    <property type="project" value="UniProtKB-SubCell"/>
</dbReference>
<dbReference type="SUPFAM" id="SSF49265">
    <property type="entry name" value="Fibronectin type III"/>
    <property type="match status" value="7"/>
</dbReference>